<organism evidence="2 3">
    <name type="scientific">Pseudoxanthomonas putridarboris</name>
    <dbReference type="NCBI Taxonomy" id="752605"/>
    <lineage>
        <taxon>Bacteria</taxon>
        <taxon>Pseudomonadati</taxon>
        <taxon>Pseudomonadota</taxon>
        <taxon>Gammaproteobacteria</taxon>
        <taxon>Lysobacterales</taxon>
        <taxon>Lysobacteraceae</taxon>
        <taxon>Pseudoxanthomonas</taxon>
    </lineage>
</organism>
<feature type="transmembrane region" description="Helical" evidence="1">
    <location>
        <begin position="67"/>
        <end position="87"/>
    </location>
</feature>
<dbReference type="InterPro" id="IPR023829">
    <property type="entry name" value="PGA_PgaD"/>
</dbReference>
<proteinExistence type="predicted"/>
<keyword evidence="1" id="KW-0472">Membrane</keyword>
<evidence type="ECO:0000313" key="2">
    <source>
        <dbReference type="EMBL" id="MEL1264746.1"/>
    </source>
</evidence>
<dbReference type="Pfam" id="PF13994">
    <property type="entry name" value="PgaD"/>
    <property type="match status" value="1"/>
</dbReference>
<keyword evidence="3" id="KW-1185">Reference proteome</keyword>
<name>A0ABU9J0J3_9GAMM</name>
<sequence length="153" mass="17527">MKFDSRLIHQPKKQPRLHRTAWGFVTLGFWMMYLYMLAPLVTLVLWLLGIRTAMFELYSRDHQVEPFLLVSLPIMAGLCAVMLISWAEYNRFRFGGMDRRSRQSDVTVHEMAAALGASDKVARALKQAKVTVLHMDDQAHPIDMTLLPLPKAA</sequence>
<dbReference type="RefSeq" id="WP_341725936.1">
    <property type="nucleotide sequence ID" value="NZ_JBBWWT010000004.1"/>
</dbReference>
<protein>
    <submittedName>
        <fullName evidence="2">Poly-beta-1,6-N-acetyl-D-glucosamine biosynthesis protein PgaD</fullName>
    </submittedName>
</protein>
<feature type="transmembrane region" description="Helical" evidence="1">
    <location>
        <begin position="21"/>
        <end position="47"/>
    </location>
</feature>
<keyword evidence="1" id="KW-1133">Transmembrane helix</keyword>
<evidence type="ECO:0000256" key="1">
    <source>
        <dbReference type="SAM" id="Phobius"/>
    </source>
</evidence>
<dbReference type="EMBL" id="JBBWWT010000004">
    <property type="protein sequence ID" value="MEL1264746.1"/>
    <property type="molecule type" value="Genomic_DNA"/>
</dbReference>
<keyword evidence="1" id="KW-0812">Transmembrane</keyword>
<dbReference type="NCBIfam" id="TIGR03940">
    <property type="entry name" value="PGA_PgaD"/>
    <property type="match status" value="1"/>
</dbReference>
<evidence type="ECO:0000313" key="3">
    <source>
        <dbReference type="Proteomes" id="UP001459204"/>
    </source>
</evidence>
<gene>
    <name evidence="2" type="primary">pgaD</name>
    <name evidence="2" type="ORF">AAD027_10255</name>
</gene>
<reference evidence="2 3" key="1">
    <citation type="submission" date="2024-04" db="EMBL/GenBank/DDBJ databases">
        <title>Draft genome sequence of Pseudoxanthomonas putridarboris WD12.</title>
        <authorList>
            <person name="Oh J."/>
        </authorList>
    </citation>
    <scope>NUCLEOTIDE SEQUENCE [LARGE SCALE GENOMIC DNA]</scope>
    <source>
        <strain evidence="2 3">WD12</strain>
    </source>
</reference>
<dbReference type="Proteomes" id="UP001459204">
    <property type="component" value="Unassembled WGS sequence"/>
</dbReference>
<comment type="caution">
    <text evidence="2">The sequence shown here is derived from an EMBL/GenBank/DDBJ whole genome shotgun (WGS) entry which is preliminary data.</text>
</comment>
<accession>A0ABU9J0J3</accession>